<name>A0A3E2H726_SCYLI</name>
<dbReference type="OrthoDB" id="10646618at2759"/>
<feature type="non-terminal residue" evidence="2">
    <location>
        <position position="349"/>
    </location>
</feature>
<dbReference type="AlphaFoldDB" id="A0A3E2H726"/>
<feature type="compositionally biased region" description="Acidic residues" evidence="1">
    <location>
        <begin position="335"/>
        <end position="349"/>
    </location>
</feature>
<gene>
    <name evidence="2" type="ORF">B7463_g7226</name>
</gene>
<dbReference type="EMBL" id="NCSJ02000139">
    <property type="protein sequence ID" value="RFU29107.1"/>
    <property type="molecule type" value="Genomic_DNA"/>
</dbReference>
<feature type="non-terminal residue" evidence="2">
    <location>
        <position position="1"/>
    </location>
</feature>
<evidence type="ECO:0000313" key="3">
    <source>
        <dbReference type="Proteomes" id="UP000258309"/>
    </source>
</evidence>
<accession>A0A3E2H726</accession>
<organism evidence="2 3">
    <name type="scientific">Scytalidium lignicola</name>
    <name type="common">Hyphomycete</name>
    <dbReference type="NCBI Taxonomy" id="5539"/>
    <lineage>
        <taxon>Eukaryota</taxon>
        <taxon>Fungi</taxon>
        <taxon>Dikarya</taxon>
        <taxon>Ascomycota</taxon>
        <taxon>Pezizomycotina</taxon>
        <taxon>Leotiomycetes</taxon>
        <taxon>Leotiomycetes incertae sedis</taxon>
        <taxon>Scytalidium</taxon>
    </lineage>
</organism>
<comment type="caution">
    <text evidence="2">The sequence shown here is derived from an EMBL/GenBank/DDBJ whole genome shotgun (WGS) entry which is preliminary data.</text>
</comment>
<keyword evidence="3" id="KW-1185">Reference proteome</keyword>
<sequence length="349" mass="38504">MSSCTTYKSRVYRGLASLNSSQPTTLSRLSSRIPQPAALPALATTGLRTYNSRSQPVAIPATSTGLRTYNSRSIAAAAPSVSAFMPKAHESIQKHVERLRAVRAASSSARPEPRLPPPQATTSRVSRSVASHVERIQKARVAPVSPALSYRASTAPRKARQASSQVAKNVATDAVVDDLARVTRQLESLVISATPAIKSCLRHGTSTRRQKRVTWKYQDLIPGYNIHEVRAYRSVDRPSTFLPVTDGVLRNSVLSQHVVYHRRVRCGLDLEYRRTPHHPEPPSMTSRVLDGLCLECRFLANVGGHPTSQGEHLVSVKCRTCRASQEEEDRTGSESEFEEHPDESDCEFF</sequence>
<feature type="region of interest" description="Disordered" evidence="1">
    <location>
        <begin position="325"/>
        <end position="349"/>
    </location>
</feature>
<dbReference type="Proteomes" id="UP000258309">
    <property type="component" value="Unassembled WGS sequence"/>
</dbReference>
<feature type="region of interest" description="Disordered" evidence="1">
    <location>
        <begin position="103"/>
        <end position="125"/>
    </location>
</feature>
<reference evidence="2 3" key="1">
    <citation type="submission" date="2018-05" db="EMBL/GenBank/DDBJ databases">
        <title>Draft genome sequence of Scytalidium lignicola DSM 105466, a ubiquitous saprotrophic fungus.</title>
        <authorList>
            <person name="Buettner E."/>
            <person name="Gebauer A.M."/>
            <person name="Hofrichter M."/>
            <person name="Liers C."/>
            <person name="Kellner H."/>
        </authorList>
    </citation>
    <scope>NUCLEOTIDE SEQUENCE [LARGE SCALE GENOMIC DNA]</scope>
    <source>
        <strain evidence="2 3">DSM 105466</strain>
    </source>
</reference>
<proteinExistence type="predicted"/>
<protein>
    <submittedName>
        <fullName evidence="2">Uncharacterized protein</fullName>
    </submittedName>
</protein>
<evidence type="ECO:0000256" key="1">
    <source>
        <dbReference type="SAM" id="MobiDB-lite"/>
    </source>
</evidence>
<evidence type="ECO:0000313" key="2">
    <source>
        <dbReference type="EMBL" id="RFU29107.1"/>
    </source>
</evidence>